<feature type="region of interest" description="Disordered" evidence="3">
    <location>
        <begin position="489"/>
        <end position="518"/>
    </location>
</feature>
<dbReference type="GO" id="GO:0005975">
    <property type="term" value="P:carbohydrate metabolic process"/>
    <property type="evidence" value="ECO:0007669"/>
    <property type="project" value="InterPro"/>
</dbReference>
<dbReference type="PANTHER" id="PTHR34216">
    <property type="match status" value="1"/>
</dbReference>
<proteinExistence type="predicted"/>
<evidence type="ECO:0000313" key="7">
    <source>
        <dbReference type="Proteomes" id="UP000599109"/>
    </source>
</evidence>
<keyword evidence="7" id="KW-1185">Reference proteome</keyword>
<evidence type="ECO:0000256" key="1">
    <source>
        <dbReference type="ARBA" id="ARBA00004613"/>
    </source>
</evidence>
<dbReference type="InterPro" id="IPR002509">
    <property type="entry name" value="NODB_dom"/>
</dbReference>
<dbReference type="PROSITE" id="PS51677">
    <property type="entry name" value="NODB"/>
    <property type="match status" value="1"/>
</dbReference>
<dbReference type="Pfam" id="PF01522">
    <property type="entry name" value="Polysacc_deac_1"/>
    <property type="match status" value="1"/>
</dbReference>
<evidence type="ECO:0000259" key="5">
    <source>
        <dbReference type="PROSITE" id="PS51677"/>
    </source>
</evidence>
<dbReference type="Gene3D" id="1.25.40.10">
    <property type="entry name" value="Tetratricopeptide repeat domain"/>
    <property type="match status" value="1"/>
</dbReference>
<dbReference type="GO" id="GO:0005576">
    <property type="term" value="C:extracellular region"/>
    <property type="evidence" value="ECO:0007669"/>
    <property type="project" value="UniProtKB-SubCell"/>
</dbReference>
<feature type="chain" id="PRO_5036887028" evidence="4">
    <location>
        <begin position="25"/>
        <end position="518"/>
    </location>
</feature>
<dbReference type="AlphaFoldDB" id="A0A936Z1V8"/>
<dbReference type="Gene3D" id="3.20.20.370">
    <property type="entry name" value="Glycoside hydrolase/deacetylase"/>
    <property type="match status" value="1"/>
</dbReference>
<comment type="caution">
    <text evidence="6">The sequence shown here is derived from an EMBL/GenBank/DDBJ whole genome shotgun (WGS) entry which is preliminary data.</text>
</comment>
<evidence type="ECO:0000256" key="3">
    <source>
        <dbReference type="SAM" id="MobiDB-lite"/>
    </source>
</evidence>
<comment type="subcellular location">
    <subcellularLocation>
        <location evidence="1">Secreted</location>
    </subcellularLocation>
</comment>
<feature type="domain" description="NodB homology" evidence="5">
    <location>
        <begin position="177"/>
        <end position="402"/>
    </location>
</feature>
<reference evidence="6 7" key="1">
    <citation type="journal article" date="2017" name="Int. J. Syst. Evol. Microbiol.">
        <title>Ramlibacter monticola sp. nov., isolated from forest soil.</title>
        <authorList>
            <person name="Chaudhary D.K."/>
            <person name="Kim J."/>
        </authorList>
    </citation>
    <scope>NUCLEOTIDE SEQUENCE [LARGE SCALE GENOMIC DNA]</scope>
    <source>
        <strain evidence="6 7">KACC 19175</strain>
    </source>
</reference>
<dbReference type="EMBL" id="JAEQNE010000004">
    <property type="protein sequence ID" value="MBL0392832.1"/>
    <property type="molecule type" value="Genomic_DNA"/>
</dbReference>
<gene>
    <name evidence="6" type="ORF">JJ685_16970</name>
</gene>
<evidence type="ECO:0000256" key="4">
    <source>
        <dbReference type="SAM" id="SignalP"/>
    </source>
</evidence>
<feature type="compositionally biased region" description="Low complexity" evidence="3">
    <location>
        <begin position="509"/>
        <end position="518"/>
    </location>
</feature>
<dbReference type="InterPro" id="IPR051398">
    <property type="entry name" value="Polysacch_Deacetylase"/>
</dbReference>
<feature type="signal peptide" evidence="4">
    <location>
        <begin position="1"/>
        <end position="24"/>
    </location>
</feature>
<dbReference type="SUPFAM" id="SSF88713">
    <property type="entry name" value="Glycoside hydrolase/deacetylase"/>
    <property type="match status" value="1"/>
</dbReference>
<protein>
    <submittedName>
        <fullName evidence="6">Polysaccharide deacetylase family protein</fullName>
    </submittedName>
</protein>
<evidence type="ECO:0000313" key="6">
    <source>
        <dbReference type="EMBL" id="MBL0392832.1"/>
    </source>
</evidence>
<name>A0A936Z1V8_9BURK</name>
<dbReference type="CDD" id="cd10918">
    <property type="entry name" value="CE4_NodB_like_5s_6s"/>
    <property type="match status" value="1"/>
</dbReference>
<dbReference type="PROSITE" id="PS51257">
    <property type="entry name" value="PROKAR_LIPOPROTEIN"/>
    <property type="match status" value="1"/>
</dbReference>
<evidence type="ECO:0000256" key="2">
    <source>
        <dbReference type="ARBA" id="ARBA00022729"/>
    </source>
</evidence>
<dbReference type="InterPro" id="IPR011330">
    <property type="entry name" value="Glyco_hydro/deAcase_b/a-brl"/>
</dbReference>
<keyword evidence="2 4" id="KW-0732">Signal</keyword>
<dbReference type="InterPro" id="IPR011990">
    <property type="entry name" value="TPR-like_helical_dom_sf"/>
</dbReference>
<dbReference type="GO" id="GO:0016810">
    <property type="term" value="F:hydrolase activity, acting on carbon-nitrogen (but not peptide) bonds"/>
    <property type="evidence" value="ECO:0007669"/>
    <property type="project" value="InterPro"/>
</dbReference>
<dbReference type="PANTHER" id="PTHR34216:SF3">
    <property type="entry name" value="POLY-BETA-1,6-N-ACETYL-D-GLUCOSAMINE N-DEACETYLASE"/>
    <property type="match status" value="1"/>
</dbReference>
<sequence length="518" mass="56344">MRRRPRPGRLACALALAMVAGCSAPPLLQLPAQGAPGPASSSTLPLPAGGEVLARGSWFVVYRPSAADTLRSIALRFLGSADRDWTIADFNEVEQADPARPLVVPLKSPNPLGVSADAVQTVPILAYHRFGAGGGRMVVSPAQFGAQLDWLARNGYRVIPLRDLVGYLAGRQALPKRAVVITIDDGYESAHRHALPLLRKHGFPATVFVYTDFVGGGGDALSWAQLQDLAASGLVDVQAHSKSHRNLLERTAAESDQQYRQGLELEVRAPREILERRLPVQVRHYAFPYGDANDLVLDLLARQRYELAVTVHPGGNPFYAQPLMLRRTMIFGDHNLDAFQARLQTSRPVPAAGALACAKVSGPCGAEPLHPLVLDDGAPPALAFETALHERALQQQRQGRLADAAASWEILAALRPQQSPYRERLEQARRQIEVEVPERLRLAQAAQRRGDGEAATTHFLAVLALQPDHAQAAEALRAMERERNRQQFLGKFSRFTLERRPPPPPVPATAPAASPSSP</sequence>
<organism evidence="6 7">
    <name type="scientific">Ramlibacter monticola</name>
    <dbReference type="NCBI Taxonomy" id="1926872"/>
    <lineage>
        <taxon>Bacteria</taxon>
        <taxon>Pseudomonadati</taxon>
        <taxon>Pseudomonadota</taxon>
        <taxon>Betaproteobacteria</taxon>
        <taxon>Burkholderiales</taxon>
        <taxon>Comamonadaceae</taxon>
        <taxon>Ramlibacter</taxon>
    </lineage>
</organism>
<accession>A0A936Z1V8</accession>
<dbReference type="RefSeq" id="WP_201675509.1">
    <property type="nucleotide sequence ID" value="NZ_JAEQNE010000004.1"/>
</dbReference>
<dbReference type="Proteomes" id="UP000599109">
    <property type="component" value="Unassembled WGS sequence"/>
</dbReference>
<dbReference type="SUPFAM" id="SSF48452">
    <property type="entry name" value="TPR-like"/>
    <property type="match status" value="1"/>
</dbReference>